<evidence type="ECO:0000256" key="5">
    <source>
        <dbReference type="ARBA" id="ARBA00022989"/>
    </source>
</evidence>
<dbReference type="InterPro" id="IPR045018">
    <property type="entry name" value="Azg-like"/>
</dbReference>
<comment type="similarity">
    <text evidence="2">Belongs to the nucleobase:cation symporter-2 (NCS2) (TC 2.A.40) family. Azg-like subfamily.</text>
</comment>
<evidence type="ECO:0000256" key="3">
    <source>
        <dbReference type="ARBA" id="ARBA00022448"/>
    </source>
</evidence>
<keyword evidence="4 7" id="KW-0812">Transmembrane</keyword>
<dbReference type="GO" id="GO:0005345">
    <property type="term" value="F:purine nucleobase transmembrane transporter activity"/>
    <property type="evidence" value="ECO:0007669"/>
    <property type="project" value="TreeGrafter"/>
</dbReference>
<feature type="transmembrane region" description="Helical" evidence="7">
    <location>
        <begin position="70"/>
        <end position="91"/>
    </location>
</feature>
<keyword evidence="9" id="KW-1185">Reference proteome</keyword>
<dbReference type="RefSeq" id="WP_149025717.1">
    <property type="nucleotide sequence ID" value="NZ_BBYN01000026.1"/>
</dbReference>
<evidence type="ECO:0000256" key="4">
    <source>
        <dbReference type="ARBA" id="ARBA00022692"/>
    </source>
</evidence>
<feature type="transmembrane region" description="Helical" evidence="7">
    <location>
        <begin position="97"/>
        <end position="119"/>
    </location>
</feature>
<protein>
    <submittedName>
        <fullName evidence="8">Guanine/hypoxanthine permease PbuO</fullName>
    </submittedName>
</protein>
<feature type="transmembrane region" description="Helical" evidence="7">
    <location>
        <begin position="334"/>
        <end position="355"/>
    </location>
</feature>
<proteinExistence type="inferred from homology"/>
<keyword evidence="5 7" id="KW-1133">Transmembrane helix</keyword>
<evidence type="ECO:0000313" key="9">
    <source>
        <dbReference type="Proteomes" id="UP000188993"/>
    </source>
</evidence>
<feature type="transmembrane region" description="Helical" evidence="7">
    <location>
        <begin position="403"/>
        <end position="421"/>
    </location>
</feature>
<dbReference type="Proteomes" id="UP000188993">
    <property type="component" value="Chromosome"/>
</dbReference>
<dbReference type="AlphaFoldDB" id="A0A1S6INL5"/>
<feature type="transmembrane region" description="Helical" evidence="7">
    <location>
        <begin position="270"/>
        <end position="288"/>
    </location>
</feature>
<comment type="subcellular location">
    <subcellularLocation>
        <location evidence="1">Membrane</location>
        <topology evidence="1">Multi-pass membrane protein</topology>
    </subcellularLocation>
</comment>
<evidence type="ECO:0000313" key="8">
    <source>
        <dbReference type="EMBL" id="AQS53144.1"/>
    </source>
</evidence>
<evidence type="ECO:0000256" key="1">
    <source>
        <dbReference type="ARBA" id="ARBA00004141"/>
    </source>
</evidence>
<feature type="transmembrane region" description="Helical" evidence="7">
    <location>
        <begin position="15"/>
        <end position="35"/>
    </location>
</feature>
<evidence type="ECO:0000256" key="6">
    <source>
        <dbReference type="ARBA" id="ARBA00023136"/>
    </source>
</evidence>
<organism evidence="8 9">
    <name type="scientific">Jeotgalibaca dankookensis</name>
    <dbReference type="NCBI Taxonomy" id="708126"/>
    <lineage>
        <taxon>Bacteria</taxon>
        <taxon>Bacillati</taxon>
        <taxon>Bacillota</taxon>
        <taxon>Bacilli</taxon>
        <taxon>Lactobacillales</taxon>
        <taxon>Carnobacteriaceae</taxon>
        <taxon>Jeotgalibaca</taxon>
    </lineage>
</organism>
<evidence type="ECO:0000256" key="2">
    <source>
        <dbReference type="ARBA" id="ARBA00005697"/>
    </source>
</evidence>
<dbReference type="OrthoDB" id="9808458at2"/>
<feature type="transmembrane region" description="Helical" evidence="7">
    <location>
        <begin position="41"/>
        <end position="63"/>
    </location>
</feature>
<keyword evidence="3" id="KW-0813">Transport</keyword>
<dbReference type="PANTHER" id="PTHR43337:SF2">
    <property type="entry name" value="XANTHINE_URACIL PERMEASE"/>
    <property type="match status" value="1"/>
</dbReference>
<dbReference type="InterPro" id="IPR006043">
    <property type="entry name" value="NCS2"/>
</dbReference>
<dbReference type="EMBL" id="CP019728">
    <property type="protein sequence ID" value="AQS53144.1"/>
    <property type="molecule type" value="Genomic_DNA"/>
</dbReference>
<feature type="transmembrane region" description="Helical" evidence="7">
    <location>
        <begin position="126"/>
        <end position="144"/>
    </location>
</feature>
<feature type="transmembrane region" description="Helical" evidence="7">
    <location>
        <begin position="164"/>
        <end position="182"/>
    </location>
</feature>
<dbReference type="Pfam" id="PF00860">
    <property type="entry name" value="Xan_ur_permease"/>
    <property type="match status" value="1"/>
</dbReference>
<evidence type="ECO:0000256" key="7">
    <source>
        <dbReference type="SAM" id="Phobius"/>
    </source>
</evidence>
<sequence>MNRLKKIWAESKEEVIAGITSFFAISYIIIVNPLILADAGIPINLSVFATIFASVIGCFIIGFWANIPIVLTPGMGINAFFTYTIVVNMGFSWQSAIGISFLSSLIFLFISFTPIVELLTEAIPSTLKTGITVGIGLFLVQIGLEKAQLIQRGSNTFVEFGSLTNPHALLSIFGLLLSIFLFVKKINGAFFLGIIFTTIVGVLANIQDAATIDVKLEYLKDYSSILFKPDFSQMFSIPFLLAVFSMSMILIFESIGLLEGLIPQPHSLRRGLQATSVTALISALLGTSPTVAAAESAAGIESGGKKGLTAIVAGFLFLLSLFFIPLLTYVPQAAIAPVIIITGSLMMKQLAVINYDDFTEWFPAFLIIVMIPFTGSIATGLSFGFIFYPLMKLFSNDQKNQNKIMYVLGLLFLINLIFSSTI</sequence>
<dbReference type="STRING" id="708126.BW727_100751"/>
<dbReference type="KEGG" id="jda:BW727_100751"/>
<accession>A0A1S6INL5</accession>
<gene>
    <name evidence="8" type="primary">pbuO</name>
    <name evidence="8" type="ORF">BW727_100751</name>
</gene>
<dbReference type="PANTHER" id="PTHR43337">
    <property type="entry name" value="XANTHINE/URACIL PERMEASE C887.17-RELATED"/>
    <property type="match status" value="1"/>
</dbReference>
<feature type="transmembrane region" description="Helical" evidence="7">
    <location>
        <begin position="189"/>
        <end position="206"/>
    </location>
</feature>
<dbReference type="GO" id="GO:0005886">
    <property type="term" value="C:plasma membrane"/>
    <property type="evidence" value="ECO:0007669"/>
    <property type="project" value="TreeGrafter"/>
</dbReference>
<feature type="transmembrane region" description="Helical" evidence="7">
    <location>
        <begin position="235"/>
        <end position="258"/>
    </location>
</feature>
<name>A0A1S6INL5_9LACT</name>
<feature type="transmembrane region" description="Helical" evidence="7">
    <location>
        <begin position="361"/>
        <end position="391"/>
    </location>
</feature>
<reference evidence="8 9" key="1">
    <citation type="journal article" date="2014" name="Int. J. Syst. Evol. Microbiol.">
        <title>Jeotgalibaca dankookensis gen. nov., sp. nov., a member of the family Carnobacteriaceae, isolated from seujeot (Korean traditional food).</title>
        <authorList>
            <person name="Lee D.G."/>
            <person name="Trujillo M.E."/>
            <person name="Kang H."/>
            <person name="Ahn T.Y."/>
        </authorList>
    </citation>
    <scope>NUCLEOTIDE SEQUENCE [LARGE SCALE GENOMIC DNA]</scope>
    <source>
        <strain evidence="8 9">EX-07</strain>
    </source>
</reference>
<feature type="transmembrane region" description="Helical" evidence="7">
    <location>
        <begin position="308"/>
        <end position="327"/>
    </location>
</feature>
<keyword evidence="6 7" id="KW-0472">Membrane</keyword>